<evidence type="ECO:0000313" key="3">
    <source>
        <dbReference type="Proteomes" id="UP001595604"/>
    </source>
</evidence>
<name>A0ABV7ITK2_9SPHN</name>
<keyword evidence="3" id="KW-1185">Reference proteome</keyword>
<comment type="caution">
    <text evidence="2">The sequence shown here is derived from an EMBL/GenBank/DDBJ whole genome shotgun (WGS) entry which is preliminary data.</text>
</comment>
<accession>A0ABV7ITK2</accession>
<feature type="transmembrane region" description="Helical" evidence="1">
    <location>
        <begin position="283"/>
        <end position="302"/>
    </location>
</feature>
<evidence type="ECO:0000313" key="2">
    <source>
        <dbReference type="EMBL" id="MFC3174053.1"/>
    </source>
</evidence>
<feature type="transmembrane region" description="Helical" evidence="1">
    <location>
        <begin position="258"/>
        <end position="277"/>
    </location>
</feature>
<keyword evidence="1" id="KW-0472">Membrane</keyword>
<dbReference type="EMBL" id="JBHRTQ010000007">
    <property type="protein sequence ID" value="MFC3174053.1"/>
    <property type="molecule type" value="Genomic_DNA"/>
</dbReference>
<reference evidence="3" key="1">
    <citation type="journal article" date="2019" name="Int. J. Syst. Evol. Microbiol.">
        <title>The Global Catalogue of Microorganisms (GCM) 10K type strain sequencing project: providing services to taxonomists for standard genome sequencing and annotation.</title>
        <authorList>
            <consortium name="The Broad Institute Genomics Platform"/>
            <consortium name="The Broad Institute Genome Sequencing Center for Infectious Disease"/>
            <person name="Wu L."/>
            <person name="Ma J."/>
        </authorList>
    </citation>
    <scope>NUCLEOTIDE SEQUENCE [LARGE SCALE GENOMIC DNA]</scope>
    <source>
        <strain evidence="3">KCTC 42984</strain>
    </source>
</reference>
<gene>
    <name evidence="2" type="ORF">ACFOD9_07315</name>
</gene>
<protein>
    <submittedName>
        <fullName evidence="2">Carotenoid biosynthesis protein</fullName>
    </submittedName>
</protein>
<feature type="transmembrane region" description="Helical" evidence="1">
    <location>
        <begin position="67"/>
        <end position="88"/>
    </location>
</feature>
<feature type="transmembrane region" description="Helical" evidence="1">
    <location>
        <begin position="159"/>
        <end position="178"/>
    </location>
</feature>
<evidence type="ECO:0000256" key="1">
    <source>
        <dbReference type="SAM" id="Phobius"/>
    </source>
</evidence>
<keyword evidence="1" id="KW-1133">Transmembrane helix</keyword>
<proteinExistence type="predicted"/>
<dbReference type="InterPro" id="IPR007354">
    <property type="entry name" value="CruF-like"/>
</dbReference>
<dbReference type="Pfam" id="PF04240">
    <property type="entry name" value="Caroten_synth"/>
    <property type="match status" value="1"/>
</dbReference>
<feature type="transmembrane region" description="Helical" evidence="1">
    <location>
        <begin position="190"/>
        <end position="213"/>
    </location>
</feature>
<dbReference type="Proteomes" id="UP001595604">
    <property type="component" value="Unassembled WGS sequence"/>
</dbReference>
<keyword evidence="1" id="KW-0812">Transmembrane</keyword>
<feature type="transmembrane region" description="Helical" evidence="1">
    <location>
        <begin position="37"/>
        <end position="55"/>
    </location>
</feature>
<dbReference type="RefSeq" id="WP_379509428.1">
    <property type="nucleotide sequence ID" value="NZ_JBHRTQ010000007.1"/>
</dbReference>
<organism evidence="2 3">
    <name type="scientific">Novosphingobium bradum</name>
    <dbReference type="NCBI Taxonomy" id="1737444"/>
    <lineage>
        <taxon>Bacteria</taxon>
        <taxon>Pseudomonadati</taxon>
        <taxon>Pseudomonadota</taxon>
        <taxon>Alphaproteobacteria</taxon>
        <taxon>Sphingomonadales</taxon>
        <taxon>Sphingomonadaceae</taxon>
        <taxon>Novosphingobium</taxon>
    </lineage>
</organism>
<sequence length="324" mass="34718">MFFGFPTTWIAHDLLAMALYSLCVVHATRHPEATQRTLMLLGFTLFAAMFENIGVGAGRYFYDPRRLALVGAVPLGVLILESVIFYAAMTLLDHLRVPAWAKPFAAGMLMTLQDLSIDPTAVNDRYATATGGSGGGQWTWIQHYADTYFGIPYANFSGWFHFTFAFVVAFQVVCFVLRRAGLAERMVANAALPFLAAIGGVFIILTPFTVFMIDLSPLLPPSTHGAELAMLATNLALGTAILLATARPAPLDWARDGAIVVAAPMLLHGYDIAVAFARGLSIAYLPAIVVPVIHAGLLVVLLRRGARGADARANGPIGAASPEI</sequence>
<feature type="transmembrane region" description="Helical" evidence="1">
    <location>
        <begin position="225"/>
        <end position="246"/>
    </location>
</feature>